<dbReference type="RefSeq" id="WP_210656738.1">
    <property type="nucleotide sequence ID" value="NZ_JAGKSP010000002.1"/>
</dbReference>
<name>A0ABS5C935_9BACL</name>
<accession>A0ABS5C935</accession>
<feature type="chain" id="PRO_5045795967" description="Right handed beta helix domain-containing protein" evidence="1">
    <location>
        <begin position="37"/>
        <end position="738"/>
    </location>
</feature>
<evidence type="ECO:0000313" key="3">
    <source>
        <dbReference type="Proteomes" id="UP000673394"/>
    </source>
</evidence>
<reference evidence="2 3" key="1">
    <citation type="submission" date="2021-04" db="EMBL/GenBank/DDBJ databases">
        <title>Paenibacillus sp. DLE-14 whole genome sequence.</title>
        <authorList>
            <person name="Ham Y.J."/>
        </authorList>
    </citation>
    <scope>NUCLEOTIDE SEQUENCE [LARGE SCALE GENOMIC DNA]</scope>
    <source>
        <strain evidence="2 3">DLE-14</strain>
    </source>
</reference>
<organism evidence="2 3">
    <name type="scientific">Paenibacillus lignilyticus</name>
    <dbReference type="NCBI Taxonomy" id="1172615"/>
    <lineage>
        <taxon>Bacteria</taxon>
        <taxon>Bacillati</taxon>
        <taxon>Bacillota</taxon>
        <taxon>Bacilli</taxon>
        <taxon>Bacillales</taxon>
        <taxon>Paenibacillaceae</taxon>
        <taxon>Paenibacillus</taxon>
    </lineage>
</organism>
<dbReference type="Proteomes" id="UP000673394">
    <property type="component" value="Unassembled WGS sequence"/>
</dbReference>
<dbReference type="SUPFAM" id="SSF51126">
    <property type="entry name" value="Pectin lyase-like"/>
    <property type="match status" value="1"/>
</dbReference>
<dbReference type="EMBL" id="JAGKSP010000002">
    <property type="protein sequence ID" value="MBP3962496.1"/>
    <property type="molecule type" value="Genomic_DNA"/>
</dbReference>
<protein>
    <recommendedName>
        <fullName evidence="4">Right handed beta helix domain-containing protein</fullName>
    </recommendedName>
</protein>
<evidence type="ECO:0000313" key="2">
    <source>
        <dbReference type="EMBL" id="MBP3962496.1"/>
    </source>
</evidence>
<evidence type="ECO:0008006" key="4">
    <source>
        <dbReference type="Google" id="ProtNLM"/>
    </source>
</evidence>
<keyword evidence="3" id="KW-1185">Reference proteome</keyword>
<comment type="caution">
    <text evidence="2">The sequence shown here is derived from an EMBL/GenBank/DDBJ whole genome shotgun (WGS) entry which is preliminary data.</text>
</comment>
<feature type="signal peptide" evidence="1">
    <location>
        <begin position="1"/>
        <end position="36"/>
    </location>
</feature>
<proteinExistence type="predicted"/>
<sequence>MALSIRMTFGSKMLKAMLFALVVGCCFFVWNAKANAADYYVDCSAGTNGTGTQVSPYNSFNAINSIGTMSAGDRILLKSGVTCNQQMTVTGQGNSTNYISIDSYGGTAKAKIIRNGNQADRGIKLTNPSYWKINNLEVGSAGTGILVTFSTAGHNDLSFTNLYFHDIYGIHQGSGSGNDSTGDAIWNSAGIEFTSKTFNASNPASTYIVDNVTFDTIEGTRNLDTISIDWYNSGYMNATGHKAAEHVFMNNLNMHGDNAGGGTGCDDGMRLTSVRYLTMINSKLDGEGGCHSDTGTAAIYIAFVSDSYILNSMFTNVPNTSSPDMVAFDYECCTDNLQINNNYIAGNAGAGISYLAIHPGLGLETNSVAGGNVFINNGSGSFRRAGNSDTPSGTIRDNLYSEPNNFLYQDGANYSGFTLTNNLQITNSSNIYHAAKQFSSTQGSSNWSYKAYNGSSWSNLGYYDTAGNIWQASSVSNVPQVSQFEMHPDTGAGKIVARAWTAPTSGTVSIRGRVLKSVIAGGDGVVARITKNGTRIWPAGGDQSVAYNDRFGYESNLDGVTVAAGDEIRFEITSGAAGSNQYDNVSWSPAVAYTASSIAAQWDFATAGSTDGWNNTNQISSSVSGGIWTITSSGGDPYSVGPNNLGIASSYRYLKIRLKNNTSDTGAKFFFITNADSTWNEAKSKTFTTAANMGSYTEYTIDMGTVAGWSGTIKSLRFDPFSTTGTMNVDYIWLTNTP</sequence>
<dbReference type="InterPro" id="IPR011050">
    <property type="entry name" value="Pectin_lyase_fold/virulence"/>
</dbReference>
<evidence type="ECO:0000256" key="1">
    <source>
        <dbReference type="SAM" id="SignalP"/>
    </source>
</evidence>
<keyword evidence="1" id="KW-0732">Signal</keyword>
<gene>
    <name evidence="2" type="ORF">I8J30_07225</name>
</gene>